<dbReference type="Proteomes" id="UP000824221">
    <property type="component" value="Unassembled WGS sequence"/>
</dbReference>
<sequence>MKKQKYALVTGGTRGIGFATAALLQSEGYLVTAAYSHEGEDAARAREALPSVRFLRADVTDENAVKELIEGMERLDLLVCNAGVASFAQVQDIGLSEWERVMRVNAGGVFLCCKHAVKKMLHVGEGGAIVNVSSIWGETGGSCESAYSASKGAVIAFTKALAKELAPSKITVNCVAPGVIHTSMNARFTSEELRAMEEDIPVGRMGEPEEIARAILFLGSEPYITGQILGVNGGAHI</sequence>
<comment type="caution">
    <text evidence="3">The sequence shown here is derived from an EMBL/GenBank/DDBJ whole genome shotgun (WGS) entry which is preliminary data.</text>
</comment>
<evidence type="ECO:0000313" key="4">
    <source>
        <dbReference type="Proteomes" id="UP000824221"/>
    </source>
</evidence>
<dbReference type="FunFam" id="3.40.50.720:FF:000084">
    <property type="entry name" value="Short-chain dehydrogenase reductase"/>
    <property type="match status" value="1"/>
</dbReference>
<dbReference type="GO" id="GO:0016616">
    <property type="term" value="F:oxidoreductase activity, acting on the CH-OH group of donors, NAD or NADP as acceptor"/>
    <property type="evidence" value="ECO:0007669"/>
    <property type="project" value="TreeGrafter"/>
</dbReference>
<accession>A0A9D2H1J6</accession>
<dbReference type="CDD" id="cd05233">
    <property type="entry name" value="SDR_c"/>
    <property type="match status" value="1"/>
</dbReference>
<reference evidence="3" key="1">
    <citation type="journal article" date="2021" name="PeerJ">
        <title>Extensive microbial diversity within the chicken gut microbiome revealed by metagenomics and culture.</title>
        <authorList>
            <person name="Gilroy R."/>
            <person name="Ravi A."/>
            <person name="Getino M."/>
            <person name="Pursley I."/>
            <person name="Horton D.L."/>
            <person name="Alikhan N.F."/>
            <person name="Baker D."/>
            <person name="Gharbi K."/>
            <person name="Hall N."/>
            <person name="Watson M."/>
            <person name="Adriaenssens E.M."/>
            <person name="Foster-Nyarko E."/>
            <person name="Jarju S."/>
            <person name="Secka A."/>
            <person name="Antonio M."/>
            <person name="Oren A."/>
            <person name="Chaudhuri R.R."/>
            <person name="La Ragione R."/>
            <person name="Hildebrand F."/>
            <person name="Pallen M.J."/>
        </authorList>
    </citation>
    <scope>NUCLEOTIDE SEQUENCE</scope>
    <source>
        <strain evidence="3">CHK156-179</strain>
    </source>
</reference>
<dbReference type="SUPFAM" id="SSF51735">
    <property type="entry name" value="NAD(P)-binding Rossmann-fold domains"/>
    <property type="match status" value="1"/>
</dbReference>
<dbReference type="PRINTS" id="PR00081">
    <property type="entry name" value="GDHRDH"/>
</dbReference>
<dbReference type="PRINTS" id="PR00080">
    <property type="entry name" value="SDRFAMILY"/>
</dbReference>
<dbReference type="NCBIfam" id="NF047420">
    <property type="entry name" value="EF_P_mod_YmfI"/>
    <property type="match status" value="1"/>
</dbReference>
<dbReference type="PANTHER" id="PTHR42760">
    <property type="entry name" value="SHORT-CHAIN DEHYDROGENASES/REDUCTASES FAMILY MEMBER"/>
    <property type="match status" value="1"/>
</dbReference>
<dbReference type="InterPro" id="IPR020904">
    <property type="entry name" value="Sc_DH/Rdtase_CS"/>
</dbReference>
<protein>
    <submittedName>
        <fullName evidence="3">SDR family oxidoreductase</fullName>
    </submittedName>
</protein>
<dbReference type="PROSITE" id="PS00061">
    <property type="entry name" value="ADH_SHORT"/>
    <property type="match status" value="1"/>
</dbReference>
<dbReference type="InterPro" id="IPR036291">
    <property type="entry name" value="NAD(P)-bd_dom_sf"/>
</dbReference>
<dbReference type="Gene3D" id="3.40.50.720">
    <property type="entry name" value="NAD(P)-binding Rossmann-like Domain"/>
    <property type="match status" value="1"/>
</dbReference>
<dbReference type="Pfam" id="PF13561">
    <property type="entry name" value="adh_short_C2"/>
    <property type="match status" value="1"/>
</dbReference>
<comment type="similarity">
    <text evidence="1">Belongs to the short-chain dehydrogenases/reductases (SDR) family.</text>
</comment>
<dbReference type="InterPro" id="IPR002347">
    <property type="entry name" value="SDR_fam"/>
</dbReference>
<keyword evidence="2" id="KW-0560">Oxidoreductase</keyword>
<reference evidence="3" key="2">
    <citation type="submission" date="2021-04" db="EMBL/GenBank/DDBJ databases">
        <authorList>
            <person name="Gilroy R."/>
        </authorList>
    </citation>
    <scope>NUCLEOTIDE SEQUENCE</scope>
    <source>
        <strain evidence="3">CHK156-179</strain>
    </source>
</reference>
<name>A0A9D2H1J6_9FIRM</name>
<proteinExistence type="inferred from homology"/>
<evidence type="ECO:0000313" key="3">
    <source>
        <dbReference type="EMBL" id="HJA01821.1"/>
    </source>
</evidence>
<evidence type="ECO:0000256" key="2">
    <source>
        <dbReference type="ARBA" id="ARBA00023002"/>
    </source>
</evidence>
<evidence type="ECO:0000256" key="1">
    <source>
        <dbReference type="ARBA" id="ARBA00006484"/>
    </source>
</evidence>
<dbReference type="GO" id="GO:0008206">
    <property type="term" value="P:bile acid metabolic process"/>
    <property type="evidence" value="ECO:0007669"/>
    <property type="project" value="UniProtKB-ARBA"/>
</dbReference>
<dbReference type="AlphaFoldDB" id="A0A9D2H1J6"/>
<dbReference type="EMBL" id="DXAJ01000007">
    <property type="protein sequence ID" value="HJA01821.1"/>
    <property type="molecule type" value="Genomic_DNA"/>
</dbReference>
<organism evidence="3 4">
    <name type="scientific">Candidatus Gallimonas gallistercoris</name>
    <dbReference type="NCBI Taxonomy" id="2838602"/>
    <lineage>
        <taxon>Bacteria</taxon>
        <taxon>Bacillati</taxon>
        <taxon>Bacillota</taxon>
        <taxon>Clostridia</taxon>
        <taxon>Candidatus Gallimonas</taxon>
    </lineage>
</organism>
<gene>
    <name evidence="3" type="ORF">H9797_00370</name>
</gene>